<dbReference type="Proteomes" id="UP000289886">
    <property type="component" value="Unassembled WGS sequence"/>
</dbReference>
<reference evidence="1 2" key="1">
    <citation type="submission" date="2019-01" db="EMBL/GenBank/DDBJ databases">
        <title>Draft Genome and Complete Hox-Cluster Characterization of the Sterlet Sturgeon (Acipenser ruthenus).</title>
        <authorList>
            <person name="Wei Q."/>
        </authorList>
    </citation>
    <scope>NUCLEOTIDE SEQUENCE [LARGE SCALE GENOMIC DNA]</scope>
    <source>
        <strain evidence="1">WHYD16114868_AA</strain>
        <tissue evidence="1">Blood</tissue>
    </source>
</reference>
<organism evidence="1 2">
    <name type="scientific">Acipenser ruthenus</name>
    <name type="common">Sterlet sturgeon</name>
    <dbReference type="NCBI Taxonomy" id="7906"/>
    <lineage>
        <taxon>Eukaryota</taxon>
        <taxon>Metazoa</taxon>
        <taxon>Chordata</taxon>
        <taxon>Craniata</taxon>
        <taxon>Vertebrata</taxon>
        <taxon>Euteleostomi</taxon>
        <taxon>Actinopterygii</taxon>
        <taxon>Chondrostei</taxon>
        <taxon>Acipenseriformes</taxon>
        <taxon>Acipenseridae</taxon>
        <taxon>Acipenser</taxon>
    </lineage>
</organism>
<keyword evidence="2" id="KW-1185">Reference proteome</keyword>
<gene>
    <name evidence="1" type="ORF">EOD39_11490</name>
</gene>
<proteinExistence type="predicted"/>
<dbReference type="AlphaFoldDB" id="A0A662YS84"/>
<protein>
    <submittedName>
        <fullName evidence="1">Uncharacterized protein</fullName>
    </submittedName>
</protein>
<evidence type="ECO:0000313" key="2">
    <source>
        <dbReference type="Proteomes" id="UP000289886"/>
    </source>
</evidence>
<accession>A0A662YS84</accession>
<evidence type="ECO:0000313" key="1">
    <source>
        <dbReference type="EMBL" id="RXM99457.1"/>
    </source>
</evidence>
<name>A0A662YS84_ACIRT</name>
<sequence>MLERCGAGRLPSTASTWWNFTSRAVCTVLSKHSQLLQTFETIMDSPEFDDDTITASSGFINTLKSSDFMFMLLSYNQVFCQIDILQQKASDVWFCKRIVITFTQTTPT</sequence>
<dbReference type="EMBL" id="SCEB01000376">
    <property type="protein sequence ID" value="RXM99457.1"/>
    <property type="molecule type" value="Genomic_DNA"/>
</dbReference>
<comment type="caution">
    <text evidence="1">The sequence shown here is derived from an EMBL/GenBank/DDBJ whole genome shotgun (WGS) entry which is preliminary data.</text>
</comment>